<evidence type="ECO:0000313" key="3">
    <source>
        <dbReference type="Proteomes" id="UP000217726"/>
    </source>
</evidence>
<gene>
    <name evidence="2" type="ORF">C7960_0769</name>
    <name evidence="1" type="ORF">SAMN06295989_11132</name>
</gene>
<dbReference type="InterPro" id="IPR027417">
    <property type="entry name" value="P-loop_NTPase"/>
</dbReference>
<dbReference type="OrthoDB" id="75417at2157"/>
<dbReference type="AlphaFoldDB" id="A0A285GBB6"/>
<accession>A0A285GBB6</accession>
<reference evidence="1" key="1">
    <citation type="submission" date="2017-09" db="EMBL/GenBank/DDBJ databases">
        <authorList>
            <person name="Ehlers B."/>
            <person name="Leendertz F.H."/>
        </authorList>
    </citation>
    <scope>NUCLEOTIDE SEQUENCE [LARGE SCALE GENOMIC DNA]</scope>
    <source>
        <strain evidence="1">WG-1MB</strain>
    </source>
</reference>
<dbReference type="PANTHER" id="PTHR39206:SF1">
    <property type="entry name" value="SLL8004 PROTEIN"/>
    <property type="match status" value="1"/>
</dbReference>
<name>A0A285GBB6_9EURY</name>
<dbReference type="SUPFAM" id="SSF52540">
    <property type="entry name" value="P-loop containing nucleoside triphosphate hydrolases"/>
    <property type="match status" value="1"/>
</dbReference>
<dbReference type="EMBL" id="OBDR01000011">
    <property type="protein sequence ID" value="SNY20613.1"/>
    <property type="molecule type" value="Genomic_DNA"/>
</dbReference>
<evidence type="ECO:0000313" key="2">
    <source>
        <dbReference type="EMBL" id="TCL11603.1"/>
    </source>
</evidence>
<organism evidence="1 3">
    <name type="scientific">Methanohalophilus euhalobius</name>
    <dbReference type="NCBI Taxonomy" id="51203"/>
    <lineage>
        <taxon>Archaea</taxon>
        <taxon>Methanobacteriati</taxon>
        <taxon>Methanobacteriota</taxon>
        <taxon>Stenosarchaea group</taxon>
        <taxon>Methanomicrobia</taxon>
        <taxon>Methanosarcinales</taxon>
        <taxon>Methanosarcinaceae</taxon>
        <taxon>Methanohalophilus</taxon>
    </lineage>
</organism>
<dbReference type="PANTHER" id="PTHR39206">
    <property type="entry name" value="SLL8004 PROTEIN"/>
    <property type="match status" value="1"/>
</dbReference>
<sequence>MKRIRIIAGPNGSGKSTLVKQFTEGKPWLLNKQLHVDPDKLNITDTIDFGKFGIQTNISEFKDHLLKSTLFPKSNIDIEDIKFGNNCLINDLNNPYVGSLVADFIRDQLVESDINLFSFETVFSHESKLEFMERAKQKGWSLYLYFVSTSDITINQDRVKERAEKGEHSVPDQKIIDRYIKSNNFLYDASKLCRRAYVFDNSTEGSAVLIAEKDVDGTILIKTENQLPRWVVTYLFSKLES</sequence>
<dbReference type="EMBL" id="SMMS01000001">
    <property type="protein sequence ID" value="TCL11603.1"/>
    <property type="molecule type" value="Genomic_DNA"/>
</dbReference>
<dbReference type="Gene3D" id="3.40.50.300">
    <property type="entry name" value="P-loop containing nucleotide triphosphate hydrolases"/>
    <property type="match status" value="1"/>
</dbReference>
<evidence type="ECO:0000313" key="4">
    <source>
        <dbReference type="Proteomes" id="UP000295404"/>
    </source>
</evidence>
<reference evidence="2 4" key="3">
    <citation type="submission" date="2019-03" db="EMBL/GenBank/DDBJ databases">
        <title>Subsurface microbial communities from deep shales in Ohio and West Virginia, USA.</title>
        <authorList>
            <person name="Wrighton K."/>
        </authorList>
    </citation>
    <scope>NUCLEOTIDE SEQUENCE [LARGE SCALE GENOMIC DNA]</scope>
    <source>
        <strain evidence="2 4">WG1_MB</strain>
    </source>
</reference>
<proteinExistence type="predicted"/>
<reference evidence="3" key="2">
    <citation type="submission" date="2017-09" db="EMBL/GenBank/DDBJ databases">
        <authorList>
            <person name="Varghese N."/>
            <person name="Submissions S."/>
        </authorList>
    </citation>
    <scope>NUCLEOTIDE SEQUENCE [LARGE SCALE GENOMIC DNA]</scope>
    <source>
        <strain evidence="3">WG-1MB</strain>
    </source>
</reference>
<protein>
    <submittedName>
        <fullName evidence="1">Predicted ABC-type ATPase</fullName>
    </submittedName>
    <submittedName>
        <fullName evidence="2">Putative ABC-type ATPase</fullName>
    </submittedName>
</protein>
<dbReference type="RefSeq" id="WP_096712813.1">
    <property type="nucleotide sequence ID" value="NZ_OBDR01000011.1"/>
</dbReference>
<dbReference type="Proteomes" id="UP000295404">
    <property type="component" value="Unassembled WGS sequence"/>
</dbReference>
<keyword evidence="3" id="KW-1185">Reference proteome</keyword>
<dbReference type="Proteomes" id="UP000217726">
    <property type="component" value="Unassembled WGS sequence"/>
</dbReference>
<evidence type="ECO:0000313" key="1">
    <source>
        <dbReference type="EMBL" id="SNY20613.1"/>
    </source>
</evidence>